<dbReference type="EMBL" id="BAAANE010000002">
    <property type="protein sequence ID" value="GAA1621112.1"/>
    <property type="molecule type" value="Genomic_DNA"/>
</dbReference>
<organism evidence="1 2">
    <name type="scientific">Kribbella alba</name>
    <dbReference type="NCBI Taxonomy" id="190197"/>
    <lineage>
        <taxon>Bacteria</taxon>
        <taxon>Bacillati</taxon>
        <taxon>Actinomycetota</taxon>
        <taxon>Actinomycetes</taxon>
        <taxon>Propionibacteriales</taxon>
        <taxon>Kribbellaceae</taxon>
        <taxon>Kribbella</taxon>
    </lineage>
</organism>
<evidence type="ECO:0000313" key="2">
    <source>
        <dbReference type="Proteomes" id="UP001501319"/>
    </source>
</evidence>
<protein>
    <submittedName>
        <fullName evidence="1">Uncharacterized protein</fullName>
    </submittedName>
</protein>
<gene>
    <name evidence="1" type="ORF">GCM10009744_05090</name>
</gene>
<comment type="caution">
    <text evidence="1">The sequence shown here is derived from an EMBL/GenBank/DDBJ whole genome shotgun (WGS) entry which is preliminary data.</text>
</comment>
<reference evidence="1 2" key="1">
    <citation type="journal article" date="2019" name="Int. J. Syst. Evol. Microbiol.">
        <title>The Global Catalogue of Microorganisms (GCM) 10K type strain sequencing project: providing services to taxonomists for standard genome sequencing and annotation.</title>
        <authorList>
            <consortium name="The Broad Institute Genomics Platform"/>
            <consortium name="The Broad Institute Genome Sequencing Center for Infectious Disease"/>
            <person name="Wu L."/>
            <person name="Ma J."/>
        </authorList>
    </citation>
    <scope>NUCLEOTIDE SEQUENCE [LARGE SCALE GENOMIC DNA]</scope>
    <source>
        <strain evidence="1 2">JCM 14306</strain>
    </source>
</reference>
<dbReference type="RefSeq" id="WP_344108183.1">
    <property type="nucleotide sequence ID" value="NZ_BAAANE010000002.1"/>
</dbReference>
<evidence type="ECO:0000313" key="1">
    <source>
        <dbReference type="EMBL" id="GAA1621112.1"/>
    </source>
</evidence>
<accession>A0ABN2EZH7</accession>
<proteinExistence type="predicted"/>
<dbReference type="Proteomes" id="UP001501319">
    <property type="component" value="Unassembled WGS sequence"/>
</dbReference>
<name>A0ABN2EZH7_9ACTN</name>
<sequence>MPLDLAEFNTAFSRARDKVRNQDGTDVAAEQEKLRALVPDDASEHDRTWTKTLIDRLADPPPPPRQWSALYHEAGKVHANAYPDGGTVEEQIAALEEARRKIWEIADRAAEDEAPHIRAMTRVLEHIENELRDPTWPLEDPPGQAH</sequence>
<keyword evidence="2" id="KW-1185">Reference proteome</keyword>